<evidence type="ECO:0000313" key="2">
    <source>
        <dbReference type="EMBL" id="TQJ08104.1"/>
    </source>
</evidence>
<protein>
    <submittedName>
        <fullName evidence="2">Uncharacterized protein</fullName>
    </submittedName>
</protein>
<sequence length="156" mass="15697">MTASGAAPVGRARPAALVALVAVGVLRLLLAVAGVVVVTSMIVTGLRPNAELEGLLVVIGGVLAGPVLLYTVLAVLALTSLRRRPDGRRRLGLTTAAVVVDVVLAVGGVVAVVRAGTNGDLRPGSVLLVGLLWLVLAVPGVLALLSLRADRIRTAA</sequence>
<feature type="transmembrane region" description="Helical" evidence="1">
    <location>
        <begin position="55"/>
        <end position="79"/>
    </location>
</feature>
<organism evidence="2 3">
    <name type="scientific">Lapillicoccus jejuensis</name>
    <dbReference type="NCBI Taxonomy" id="402171"/>
    <lineage>
        <taxon>Bacteria</taxon>
        <taxon>Bacillati</taxon>
        <taxon>Actinomycetota</taxon>
        <taxon>Actinomycetes</taxon>
        <taxon>Micrococcales</taxon>
        <taxon>Intrasporangiaceae</taxon>
        <taxon>Lapillicoccus</taxon>
    </lineage>
</organism>
<reference evidence="2 3" key="1">
    <citation type="submission" date="2019-06" db="EMBL/GenBank/DDBJ databases">
        <title>Sequencing the genomes of 1000 actinobacteria strains.</title>
        <authorList>
            <person name="Klenk H.-P."/>
        </authorList>
    </citation>
    <scope>NUCLEOTIDE SEQUENCE [LARGE SCALE GENOMIC DNA]</scope>
    <source>
        <strain evidence="2 3">DSM 18607</strain>
    </source>
</reference>
<dbReference type="AlphaFoldDB" id="A0A542DYU7"/>
<dbReference type="Proteomes" id="UP000317893">
    <property type="component" value="Unassembled WGS sequence"/>
</dbReference>
<accession>A0A542DYU7</accession>
<feature type="transmembrane region" description="Helical" evidence="1">
    <location>
        <begin position="91"/>
        <end position="113"/>
    </location>
</feature>
<keyword evidence="1" id="KW-1133">Transmembrane helix</keyword>
<name>A0A542DYU7_9MICO</name>
<comment type="caution">
    <text evidence="2">The sequence shown here is derived from an EMBL/GenBank/DDBJ whole genome shotgun (WGS) entry which is preliminary data.</text>
</comment>
<keyword evidence="3" id="KW-1185">Reference proteome</keyword>
<feature type="transmembrane region" description="Helical" evidence="1">
    <location>
        <begin position="125"/>
        <end position="147"/>
    </location>
</feature>
<keyword evidence="1" id="KW-0472">Membrane</keyword>
<gene>
    <name evidence="2" type="ORF">FB458_1186</name>
</gene>
<keyword evidence="1" id="KW-0812">Transmembrane</keyword>
<feature type="transmembrane region" description="Helical" evidence="1">
    <location>
        <begin position="16"/>
        <end position="43"/>
    </location>
</feature>
<dbReference type="EMBL" id="VFMN01000001">
    <property type="protein sequence ID" value="TQJ08104.1"/>
    <property type="molecule type" value="Genomic_DNA"/>
</dbReference>
<evidence type="ECO:0000256" key="1">
    <source>
        <dbReference type="SAM" id="Phobius"/>
    </source>
</evidence>
<evidence type="ECO:0000313" key="3">
    <source>
        <dbReference type="Proteomes" id="UP000317893"/>
    </source>
</evidence>
<proteinExistence type="predicted"/>
<dbReference type="RefSeq" id="WP_141847577.1">
    <property type="nucleotide sequence ID" value="NZ_BAAAPR010000002.1"/>
</dbReference>